<dbReference type="EMBL" id="JABBGA010000027">
    <property type="protein sequence ID" value="NML28477.1"/>
    <property type="molecule type" value="Genomic_DNA"/>
</dbReference>
<evidence type="ECO:0000256" key="5">
    <source>
        <dbReference type="ARBA" id="ARBA00023015"/>
    </source>
</evidence>
<dbReference type="CDD" id="cd00009">
    <property type="entry name" value="AAA"/>
    <property type="match status" value="1"/>
</dbReference>
<dbReference type="InterPro" id="IPR002197">
    <property type="entry name" value="HTH_Fis"/>
</dbReference>
<accession>A0A848G8F5</accession>
<dbReference type="Pfam" id="PF02954">
    <property type="entry name" value="HTH_8"/>
    <property type="match status" value="1"/>
</dbReference>
<keyword evidence="6" id="KW-0238">DNA-binding</keyword>
<dbReference type="Gene3D" id="3.40.50.300">
    <property type="entry name" value="P-loop containing nucleotide triphosphate hydrolases"/>
    <property type="match status" value="1"/>
</dbReference>
<dbReference type="Pfam" id="PF25601">
    <property type="entry name" value="AAA_lid_14"/>
    <property type="match status" value="1"/>
</dbReference>
<dbReference type="FunFam" id="3.40.50.300:FF:000006">
    <property type="entry name" value="DNA-binding transcriptional regulator NtrC"/>
    <property type="match status" value="1"/>
</dbReference>
<evidence type="ECO:0000313" key="12">
    <source>
        <dbReference type="Proteomes" id="UP000580043"/>
    </source>
</evidence>
<evidence type="ECO:0000256" key="7">
    <source>
        <dbReference type="ARBA" id="ARBA00023163"/>
    </source>
</evidence>
<dbReference type="InterPro" id="IPR027417">
    <property type="entry name" value="P-loop_NTPase"/>
</dbReference>
<dbReference type="PROSITE" id="PS00688">
    <property type="entry name" value="SIGMA54_INTERACT_3"/>
    <property type="match status" value="1"/>
</dbReference>
<dbReference type="GO" id="GO:0005524">
    <property type="term" value="F:ATP binding"/>
    <property type="evidence" value="ECO:0007669"/>
    <property type="project" value="UniProtKB-KW"/>
</dbReference>
<reference evidence="11 12" key="1">
    <citation type="submission" date="2020-04" db="EMBL/GenBank/DDBJ databases">
        <title>Zoogloea sp. G-4-1-14 isolated from soil.</title>
        <authorList>
            <person name="Dahal R.H."/>
        </authorList>
    </citation>
    <scope>NUCLEOTIDE SEQUENCE [LARGE SCALE GENOMIC DNA]</scope>
    <source>
        <strain evidence="11 12">G-4-1-14</strain>
    </source>
</reference>
<dbReference type="Proteomes" id="UP000580043">
    <property type="component" value="Unassembled WGS sequence"/>
</dbReference>
<dbReference type="PROSITE" id="PS50110">
    <property type="entry name" value="RESPONSE_REGULATORY"/>
    <property type="match status" value="1"/>
</dbReference>
<dbReference type="InterPro" id="IPR009057">
    <property type="entry name" value="Homeodomain-like_sf"/>
</dbReference>
<evidence type="ECO:0000256" key="3">
    <source>
        <dbReference type="ARBA" id="ARBA00022840"/>
    </source>
</evidence>
<dbReference type="InterPro" id="IPR011006">
    <property type="entry name" value="CheY-like_superfamily"/>
</dbReference>
<dbReference type="PRINTS" id="PR01590">
    <property type="entry name" value="HTHFIS"/>
</dbReference>
<dbReference type="Gene3D" id="1.10.8.60">
    <property type="match status" value="1"/>
</dbReference>
<keyword evidence="3" id="KW-0067">ATP-binding</keyword>
<dbReference type="InterPro" id="IPR001789">
    <property type="entry name" value="Sig_transdc_resp-reg_receiver"/>
</dbReference>
<comment type="caution">
    <text evidence="11">The sequence shown here is derived from an EMBL/GenBank/DDBJ whole genome shotgun (WGS) entry which is preliminary data.</text>
</comment>
<dbReference type="SUPFAM" id="SSF52172">
    <property type="entry name" value="CheY-like"/>
    <property type="match status" value="1"/>
</dbReference>
<feature type="domain" description="Response regulatory" evidence="10">
    <location>
        <begin position="6"/>
        <end position="120"/>
    </location>
</feature>
<evidence type="ECO:0000256" key="2">
    <source>
        <dbReference type="ARBA" id="ARBA00022741"/>
    </source>
</evidence>
<dbReference type="GO" id="GO:0043565">
    <property type="term" value="F:sequence-specific DNA binding"/>
    <property type="evidence" value="ECO:0007669"/>
    <property type="project" value="InterPro"/>
</dbReference>
<dbReference type="PROSITE" id="PS50045">
    <property type="entry name" value="SIGMA54_INTERACT_4"/>
    <property type="match status" value="1"/>
</dbReference>
<dbReference type="Pfam" id="PF00158">
    <property type="entry name" value="Sigma54_activat"/>
    <property type="match status" value="1"/>
</dbReference>
<dbReference type="Pfam" id="PF00072">
    <property type="entry name" value="Response_reg"/>
    <property type="match status" value="1"/>
</dbReference>
<evidence type="ECO:0000256" key="8">
    <source>
        <dbReference type="PROSITE-ProRule" id="PRU00169"/>
    </source>
</evidence>
<dbReference type="PANTHER" id="PTHR32071">
    <property type="entry name" value="TRANSCRIPTIONAL REGULATORY PROTEIN"/>
    <property type="match status" value="1"/>
</dbReference>
<evidence type="ECO:0000256" key="1">
    <source>
        <dbReference type="ARBA" id="ARBA00022553"/>
    </source>
</evidence>
<dbReference type="GO" id="GO:0006355">
    <property type="term" value="P:regulation of DNA-templated transcription"/>
    <property type="evidence" value="ECO:0007669"/>
    <property type="project" value="InterPro"/>
</dbReference>
<name>A0A848G8F5_9RHOO</name>
<keyword evidence="5" id="KW-0805">Transcription regulation</keyword>
<keyword evidence="7" id="KW-0804">Transcription</keyword>
<dbReference type="FunFam" id="3.40.50.2300:FF:000018">
    <property type="entry name" value="DNA-binding transcriptional regulator NtrC"/>
    <property type="match status" value="1"/>
</dbReference>
<dbReference type="InterPro" id="IPR025662">
    <property type="entry name" value="Sigma_54_int_dom_ATP-bd_1"/>
</dbReference>
<sequence length="445" mass="49173">MNTELRVLIIEDDPDVRLGCEQAMMLADIPVEGVGSAEEAFQRLGPGFPGVVVTDMRLPKADGMEVLHRSRQLDPDLPVIIITGHGDVTLAVEAMRAGAYDFIQKPFSPELLVDVVRRALEKRALTLEVLDLRRRLEQREGAESRLIGRSPQMARVRQLVMDVAGTSVDVLVRGETGTGKELIAQCLHELSPRKAGPLVALNCGGLPDNLLDSELFGHEAGAFTGAQKRRIGKIEYANKGTLFLDELESMPMGVQIKLLRVLQERVVERLGSNQQLPVDCRVVAATKDDLKDRAERQTFRADLYYRLNVVTIDLPPLRERREDIPILLEHFLLLAARRHERPLPSVAPEQMRRLMAHTWPGNVRELRNVADCLVLGVGKDILGTATGEAAPASLAESVDSFERSLIAAELRRQGGSLARSAESLRIAKTTLHDKIRKYGLQGGEG</sequence>
<dbReference type="SUPFAM" id="SSF52540">
    <property type="entry name" value="P-loop containing nucleoside triphosphate hydrolases"/>
    <property type="match status" value="1"/>
</dbReference>
<dbReference type="CDD" id="cd17549">
    <property type="entry name" value="REC_DctD-like"/>
    <property type="match status" value="1"/>
</dbReference>
<dbReference type="RefSeq" id="WP_169147999.1">
    <property type="nucleotide sequence ID" value="NZ_JABBGA010000027.1"/>
</dbReference>
<dbReference type="Gene3D" id="1.10.10.60">
    <property type="entry name" value="Homeodomain-like"/>
    <property type="match status" value="1"/>
</dbReference>
<dbReference type="AlphaFoldDB" id="A0A848G8F5"/>
<evidence type="ECO:0000259" key="9">
    <source>
        <dbReference type="PROSITE" id="PS50045"/>
    </source>
</evidence>
<dbReference type="PROSITE" id="PS00675">
    <property type="entry name" value="SIGMA54_INTERACT_1"/>
    <property type="match status" value="1"/>
</dbReference>
<evidence type="ECO:0000256" key="4">
    <source>
        <dbReference type="ARBA" id="ARBA00023012"/>
    </source>
</evidence>
<dbReference type="SUPFAM" id="SSF46689">
    <property type="entry name" value="Homeodomain-like"/>
    <property type="match status" value="1"/>
</dbReference>
<proteinExistence type="predicted"/>
<dbReference type="InterPro" id="IPR025943">
    <property type="entry name" value="Sigma_54_int_dom_ATP-bd_2"/>
</dbReference>
<keyword evidence="1 8" id="KW-0597">Phosphoprotein</keyword>
<feature type="domain" description="Sigma-54 factor interaction" evidence="9">
    <location>
        <begin position="146"/>
        <end position="375"/>
    </location>
</feature>
<evidence type="ECO:0000256" key="6">
    <source>
        <dbReference type="ARBA" id="ARBA00023125"/>
    </source>
</evidence>
<dbReference type="PANTHER" id="PTHR32071:SF57">
    <property type="entry name" value="C4-DICARBOXYLATE TRANSPORT TRANSCRIPTIONAL REGULATORY PROTEIN DCTD"/>
    <property type="match status" value="1"/>
</dbReference>
<evidence type="ECO:0000313" key="11">
    <source>
        <dbReference type="EMBL" id="NML28477.1"/>
    </source>
</evidence>
<dbReference type="PROSITE" id="PS00676">
    <property type="entry name" value="SIGMA54_INTERACT_2"/>
    <property type="match status" value="1"/>
</dbReference>
<dbReference type="SMART" id="SM00382">
    <property type="entry name" value="AAA"/>
    <property type="match status" value="1"/>
</dbReference>
<organism evidence="11 12">
    <name type="scientific">Zoogloea dura</name>
    <dbReference type="NCBI Taxonomy" id="2728840"/>
    <lineage>
        <taxon>Bacteria</taxon>
        <taxon>Pseudomonadati</taxon>
        <taxon>Pseudomonadota</taxon>
        <taxon>Betaproteobacteria</taxon>
        <taxon>Rhodocyclales</taxon>
        <taxon>Zoogloeaceae</taxon>
        <taxon>Zoogloea</taxon>
    </lineage>
</organism>
<gene>
    <name evidence="11" type="ORF">HHL15_22185</name>
</gene>
<dbReference type="SMART" id="SM00448">
    <property type="entry name" value="REC"/>
    <property type="match status" value="1"/>
</dbReference>
<feature type="modified residue" description="4-aspartylphosphate" evidence="8">
    <location>
        <position position="55"/>
    </location>
</feature>
<evidence type="ECO:0000259" key="10">
    <source>
        <dbReference type="PROSITE" id="PS50110"/>
    </source>
</evidence>
<dbReference type="GO" id="GO:0000160">
    <property type="term" value="P:phosphorelay signal transduction system"/>
    <property type="evidence" value="ECO:0007669"/>
    <property type="project" value="UniProtKB-KW"/>
</dbReference>
<keyword evidence="12" id="KW-1185">Reference proteome</keyword>
<keyword evidence="4" id="KW-0902">Two-component regulatory system</keyword>
<dbReference type="Gene3D" id="3.40.50.2300">
    <property type="match status" value="1"/>
</dbReference>
<protein>
    <submittedName>
        <fullName evidence="11">Sigma-54-dependent Fis family transcriptional regulator</fullName>
    </submittedName>
</protein>
<keyword evidence="2" id="KW-0547">Nucleotide-binding</keyword>
<dbReference type="InterPro" id="IPR058031">
    <property type="entry name" value="AAA_lid_NorR"/>
</dbReference>
<dbReference type="InterPro" id="IPR025944">
    <property type="entry name" value="Sigma_54_int_dom_CS"/>
</dbReference>
<dbReference type="InterPro" id="IPR003593">
    <property type="entry name" value="AAA+_ATPase"/>
</dbReference>
<dbReference type="InterPro" id="IPR002078">
    <property type="entry name" value="Sigma_54_int"/>
</dbReference>